<organism evidence="2 3">
    <name type="scientific">Brachionus plicatilis</name>
    <name type="common">Marine rotifer</name>
    <name type="synonym">Brachionus muelleri</name>
    <dbReference type="NCBI Taxonomy" id="10195"/>
    <lineage>
        <taxon>Eukaryota</taxon>
        <taxon>Metazoa</taxon>
        <taxon>Spiralia</taxon>
        <taxon>Gnathifera</taxon>
        <taxon>Rotifera</taxon>
        <taxon>Eurotatoria</taxon>
        <taxon>Monogononta</taxon>
        <taxon>Pseudotrocha</taxon>
        <taxon>Ploima</taxon>
        <taxon>Brachionidae</taxon>
        <taxon>Brachionus</taxon>
    </lineage>
</organism>
<evidence type="ECO:0000313" key="2">
    <source>
        <dbReference type="EMBL" id="RNA31437.1"/>
    </source>
</evidence>
<keyword evidence="1" id="KW-0472">Membrane</keyword>
<gene>
    <name evidence="2" type="ORF">BpHYR1_010604</name>
</gene>
<accession>A0A3M7S729</accession>
<dbReference type="Proteomes" id="UP000276133">
    <property type="component" value="Unassembled WGS sequence"/>
</dbReference>
<evidence type="ECO:0000256" key="1">
    <source>
        <dbReference type="SAM" id="Phobius"/>
    </source>
</evidence>
<keyword evidence="3" id="KW-1185">Reference proteome</keyword>
<reference evidence="2 3" key="1">
    <citation type="journal article" date="2018" name="Sci. Rep.">
        <title>Genomic signatures of local adaptation to the degree of environmental predictability in rotifers.</title>
        <authorList>
            <person name="Franch-Gras L."/>
            <person name="Hahn C."/>
            <person name="Garcia-Roger E.M."/>
            <person name="Carmona M.J."/>
            <person name="Serra M."/>
            <person name="Gomez A."/>
        </authorList>
    </citation>
    <scope>NUCLEOTIDE SEQUENCE [LARGE SCALE GENOMIC DNA]</scope>
    <source>
        <strain evidence="2">HYR1</strain>
    </source>
</reference>
<sequence length="118" mass="13885">MYRRIGYLKIEDSNLSKIEQDKRPGQSFISLHLNDLSTNISNQNKPRCYKRHSAQVFKFLLQINFLIFVLVAIIQFDFLRLKKFCFTIHNGNSSTKILIFNASLVYNFCLLYVFAILL</sequence>
<protein>
    <submittedName>
        <fullName evidence="2">Uncharacterized protein</fullName>
    </submittedName>
</protein>
<name>A0A3M7S729_BRAPC</name>
<keyword evidence="1" id="KW-0812">Transmembrane</keyword>
<evidence type="ECO:0000313" key="3">
    <source>
        <dbReference type="Proteomes" id="UP000276133"/>
    </source>
</evidence>
<dbReference type="EMBL" id="REGN01001941">
    <property type="protein sequence ID" value="RNA31437.1"/>
    <property type="molecule type" value="Genomic_DNA"/>
</dbReference>
<feature type="transmembrane region" description="Helical" evidence="1">
    <location>
        <begin position="59"/>
        <end position="78"/>
    </location>
</feature>
<proteinExistence type="predicted"/>
<feature type="transmembrane region" description="Helical" evidence="1">
    <location>
        <begin position="98"/>
        <end position="117"/>
    </location>
</feature>
<comment type="caution">
    <text evidence="2">The sequence shown here is derived from an EMBL/GenBank/DDBJ whole genome shotgun (WGS) entry which is preliminary data.</text>
</comment>
<dbReference type="AlphaFoldDB" id="A0A3M7S729"/>
<keyword evidence="1" id="KW-1133">Transmembrane helix</keyword>